<keyword evidence="3" id="KW-0521">NADP</keyword>
<dbReference type="PRINTS" id="PR00081">
    <property type="entry name" value="GDHRDH"/>
</dbReference>
<reference evidence="5 6" key="1">
    <citation type="submission" date="2019-09" db="EMBL/GenBank/DDBJ databases">
        <title>Isolation of a novel species in the genus Cupriavidus from patients with sepsis using whole genome sequencing.</title>
        <authorList>
            <person name="Kweon O.J."/>
            <person name="Lee M.-K."/>
        </authorList>
    </citation>
    <scope>NUCLEOTIDE SEQUENCE [LARGE SCALE GENOMIC DNA]</scope>
    <source>
        <strain evidence="5 6">MKL-01</strain>
    </source>
</reference>
<keyword evidence="4" id="KW-0560">Oxidoreductase</keyword>
<comment type="caution">
    <text evidence="5">The sequence shown here is derived from an EMBL/GenBank/DDBJ whole genome shotgun (WGS) entry which is preliminary data.</text>
</comment>
<proteinExistence type="predicted"/>
<evidence type="ECO:0000313" key="6">
    <source>
        <dbReference type="Proteomes" id="UP000324324"/>
    </source>
</evidence>
<dbReference type="PANTHER" id="PTHR44085:SF2">
    <property type="entry name" value="SEPIAPTERIN REDUCTASE"/>
    <property type="match status" value="1"/>
</dbReference>
<dbReference type="PANTHER" id="PTHR44085">
    <property type="entry name" value="SEPIAPTERIN REDUCTASE"/>
    <property type="match status" value="1"/>
</dbReference>
<dbReference type="GO" id="GO:0005737">
    <property type="term" value="C:cytoplasm"/>
    <property type="evidence" value="ECO:0007669"/>
    <property type="project" value="UniProtKB-SubCell"/>
</dbReference>
<name>A0A5M8BJJ5_9BURK</name>
<dbReference type="Gene3D" id="3.40.50.720">
    <property type="entry name" value="NAD(P)-binding Rossmann-like Domain"/>
    <property type="match status" value="1"/>
</dbReference>
<accession>A0A5M8BJJ5</accession>
<dbReference type="RefSeq" id="WP_150081811.1">
    <property type="nucleotide sequence ID" value="NZ_VWRN01000005.1"/>
</dbReference>
<dbReference type="GO" id="GO:0006729">
    <property type="term" value="P:tetrahydrobiopterin biosynthetic process"/>
    <property type="evidence" value="ECO:0007669"/>
    <property type="project" value="TreeGrafter"/>
</dbReference>
<dbReference type="EMBL" id="VWRN01000005">
    <property type="protein sequence ID" value="KAA6133244.1"/>
    <property type="molecule type" value="Genomic_DNA"/>
</dbReference>
<gene>
    <name evidence="5" type="ORF">F1599_01085</name>
</gene>
<keyword evidence="6" id="KW-1185">Reference proteome</keyword>
<protein>
    <submittedName>
        <fullName evidence="5">SDR family oxidoreductase</fullName>
    </submittedName>
</protein>
<organism evidence="5 6">
    <name type="scientific">Cupriavidus cauae</name>
    <dbReference type="NCBI Taxonomy" id="2608999"/>
    <lineage>
        <taxon>Bacteria</taxon>
        <taxon>Pseudomonadati</taxon>
        <taxon>Pseudomonadota</taxon>
        <taxon>Betaproteobacteria</taxon>
        <taxon>Burkholderiales</taxon>
        <taxon>Burkholderiaceae</taxon>
        <taxon>Cupriavidus</taxon>
    </lineage>
</organism>
<dbReference type="AlphaFoldDB" id="A0A5M8BJJ5"/>
<dbReference type="SUPFAM" id="SSF51735">
    <property type="entry name" value="NAD(P)-binding Rossmann-fold domains"/>
    <property type="match status" value="1"/>
</dbReference>
<dbReference type="InterPro" id="IPR002347">
    <property type="entry name" value="SDR_fam"/>
</dbReference>
<dbReference type="GO" id="GO:0004757">
    <property type="term" value="F:sepiapterin reductase (NADP+) activity"/>
    <property type="evidence" value="ECO:0007669"/>
    <property type="project" value="TreeGrafter"/>
</dbReference>
<evidence type="ECO:0000256" key="1">
    <source>
        <dbReference type="ARBA" id="ARBA00004496"/>
    </source>
</evidence>
<sequence length="260" mass="27163">MTTAASTDASTDASHLIIVTGASRGLGAALVRALMVPGNRLVCVARSRNAELEQAAQASGVPIAWHLQDLSKPAQAASWLASVLDSVDAPASATLVLNAGVIEPIAPIAELQEATLVPHLMTNLVSPMTLTAAFLARSERFGCPRKVLAISSGAARRPVEGWSAYCAGKAALDMFVRSVNAEYASVPAERGVRAVALAPGVVDTGMQAAIREADFAQVERFRSLKANAQLTSPDEAAARIAAYLQRADFGSTELDDIRNT</sequence>
<dbReference type="Proteomes" id="UP000324324">
    <property type="component" value="Unassembled WGS sequence"/>
</dbReference>
<evidence type="ECO:0000256" key="3">
    <source>
        <dbReference type="ARBA" id="ARBA00022857"/>
    </source>
</evidence>
<dbReference type="InterPro" id="IPR036291">
    <property type="entry name" value="NAD(P)-bd_dom_sf"/>
</dbReference>
<evidence type="ECO:0000313" key="5">
    <source>
        <dbReference type="EMBL" id="KAA6133244.1"/>
    </source>
</evidence>
<evidence type="ECO:0000256" key="2">
    <source>
        <dbReference type="ARBA" id="ARBA00022490"/>
    </source>
</evidence>
<evidence type="ECO:0000256" key="4">
    <source>
        <dbReference type="ARBA" id="ARBA00023002"/>
    </source>
</evidence>
<dbReference type="NCBIfam" id="NF005436">
    <property type="entry name" value="PRK07023.1"/>
    <property type="match status" value="1"/>
</dbReference>
<keyword evidence="2" id="KW-0963">Cytoplasm</keyword>
<dbReference type="Pfam" id="PF00106">
    <property type="entry name" value="adh_short"/>
    <property type="match status" value="1"/>
</dbReference>
<comment type="subcellular location">
    <subcellularLocation>
        <location evidence="1">Cytoplasm</location>
    </subcellularLocation>
</comment>
<dbReference type="InterPro" id="IPR051721">
    <property type="entry name" value="Biopterin_syn/organic_redct"/>
</dbReference>